<dbReference type="Proteomes" id="UP001186944">
    <property type="component" value="Unassembled WGS sequence"/>
</dbReference>
<accession>A0AA88XEI3</accession>
<dbReference type="PANTHER" id="PTHR12147:SF26">
    <property type="entry name" value="PEPTIDASE M28 DOMAIN-CONTAINING PROTEIN"/>
    <property type="match status" value="1"/>
</dbReference>
<dbReference type="InterPro" id="IPR007484">
    <property type="entry name" value="Peptidase_M28"/>
</dbReference>
<sequence length="312" mass="34822">MAWINTAIKSHFSQNRHHVTNPQNKAAAMAYIKTYMEDTLHLDVYFDVFPTLVSSVYGRNIIGVLKGQKYGTADDILYGIGAHYDTMRDTAGVDDNGSGVIIMLDAATSLAKNKNRKYTCFFVAFDFEEWEYRSQASNVACDESTGIGCGSKHFVYDWIPNFIANHHSAAPTFGGVYVMDTIMNFNDGDGVQTLPHGFSLPFPKQYESIQSDGFDGDFVAAIGRRDDHTLQDLFQKSWSPKVFPAAEVEGLSLPITGVPTVQEESLFGDFFRSDHLHFWRHNMSAIFLTDTGDDVVLMICTMISVVLGLRTM</sequence>
<evidence type="ECO:0000259" key="3">
    <source>
        <dbReference type="Pfam" id="PF04389"/>
    </source>
</evidence>
<dbReference type="PANTHER" id="PTHR12147">
    <property type="entry name" value="METALLOPEPTIDASE M28 FAMILY MEMBER"/>
    <property type="match status" value="1"/>
</dbReference>
<protein>
    <recommendedName>
        <fullName evidence="3">Peptidase M28 domain-containing protein</fullName>
    </recommendedName>
</protein>
<dbReference type="AlphaFoldDB" id="A0AA88XEI3"/>
<organism evidence="4 5">
    <name type="scientific">Pinctada imbricata</name>
    <name type="common">Atlantic pearl-oyster</name>
    <name type="synonym">Pinctada martensii</name>
    <dbReference type="NCBI Taxonomy" id="66713"/>
    <lineage>
        <taxon>Eukaryota</taxon>
        <taxon>Metazoa</taxon>
        <taxon>Spiralia</taxon>
        <taxon>Lophotrochozoa</taxon>
        <taxon>Mollusca</taxon>
        <taxon>Bivalvia</taxon>
        <taxon>Autobranchia</taxon>
        <taxon>Pteriomorphia</taxon>
        <taxon>Pterioida</taxon>
        <taxon>Pterioidea</taxon>
        <taxon>Pteriidae</taxon>
        <taxon>Pinctada</taxon>
    </lineage>
</organism>
<dbReference type="EMBL" id="VSWD01000013">
    <property type="protein sequence ID" value="KAK3083800.1"/>
    <property type="molecule type" value="Genomic_DNA"/>
</dbReference>
<reference evidence="4" key="1">
    <citation type="submission" date="2019-08" db="EMBL/GenBank/DDBJ databases">
        <title>The improved chromosome-level genome for the pearl oyster Pinctada fucata martensii using PacBio sequencing and Hi-C.</title>
        <authorList>
            <person name="Zheng Z."/>
        </authorList>
    </citation>
    <scope>NUCLEOTIDE SEQUENCE</scope>
    <source>
        <strain evidence="4">ZZ-2019</strain>
        <tissue evidence="4">Adductor muscle</tissue>
    </source>
</reference>
<evidence type="ECO:0000256" key="2">
    <source>
        <dbReference type="ARBA" id="ARBA00005634"/>
    </source>
</evidence>
<dbReference type="SUPFAM" id="SSF53187">
    <property type="entry name" value="Zn-dependent exopeptidases"/>
    <property type="match status" value="1"/>
</dbReference>
<gene>
    <name evidence="4" type="ORF">FSP39_003339</name>
</gene>
<evidence type="ECO:0000313" key="4">
    <source>
        <dbReference type="EMBL" id="KAK3083800.1"/>
    </source>
</evidence>
<evidence type="ECO:0000313" key="5">
    <source>
        <dbReference type="Proteomes" id="UP001186944"/>
    </source>
</evidence>
<feature type="domain" description="Peptidase M28" evidence="3">
    <location>
        <begin position="60"/>
        <end position="156"/>
    </location>
</feature>
<comment type="caution">
    <text evidence="4">The sequence shown here is derived from an EMBL/GenBank/DDBJ whole genome shotgun (WGS) entry which is preliminary data.</text>
</comment>
<name>A0AA88XEI3_PINIB</name>
<dbReference type="InterPro" id="IPR045175">
    <property type="entry name" value="M28_fam"/>
</dbReference>
<dbReference type="GO" id="GO:0008235">
    <property type="term" value="F:metalloexopeptidase activity"/>
    <property type="evidence" value="ECO:0007669"/>
    <property type="project" value="InterPro"/>
</dbReference>
<proteinExistence type="inferred from homology"/>
<dbReference type="GO" id="GO:0006508">
    <property type="term" value="P:proteolysis"/>
    <property type="evidence" value="ECO:0007669"/>
    <property type="project" value="InterPro"/>
</dbReference>
<evidence type="ECO:0000256" key="1">
    <source>
        <dbReference type="ARBA" id="ARBA00001947"/>
    </source>
</evidence>
<dbReference type="Pfam" id="PF04389">
    <property type="entry name" value="Peptidase_M28"/>
    <property type="match status" value="1"/>
</dbReference>
<dbReference type="Gene3D" id="3.40.630.10">
    <property type="entry name" value="Zn peptidases"/>
    <property type="match status" value="1"/>
</dbReference>
<comment type="cofactor">
    <cofactor evidence="1">
        <name>Zn(2+)</name>
        <dbReference type="ChEBI" id="CHEBI:29105"/>
    </cofactor>
</comment>
<comment type="similarity">
    <text evidence="2">Belongs to the peptidase M28 family. M28B subfamily.</text>
</comment>
<keyword evidence="5" id="KW-1185">Reference proteome</keyword>